<reference evidence="9" key="1">
    <citation type="submission" date="2019-01" db="EMBL/GenBank/DDBJ databases">
        <title>Draft genomes of a novel of Sporanaerobacter strains.</title>
        <authorList>
            <person name="Ma S."/>
        </authorList>
    </citation>
    <scope>NUCLEOTIDE SEQUENCE [LARGE SCALE GENOMIC DNA]</scope>
    <source>
        <strain evidence="9">NJN-17</strain>
    </source>
</reference>
<dbReference type="InterPro" id="IPR005322">
    <property type="entry name" value="Peptidase_C69"/>
</dbReference>
<organism evidence="8 9">
    <name type="scientific">Acidilutibacter cellobiosedens</name>
    <dbReference type="NCBI Taxonomy" id="2507161"/>
    <lineage>
        <taxon>Bacteria</taxon>
        <taxon>Bacillati</taxon>
        <taxon>Bacillota</taxon>
        <taxon>Tissierellia</taxon>
        <taxon>Tissierellales</taxon>
        <taxon>Acidilutibacteraceae</taxon>
        <taxon>Acidilutibacter</taxon>
    </lineage>
</organism>
<evidence type="ECO:0000313" key="9">
    <source>
        <dbReference type="Proteomes" id="UP000287969"/>
    </source>
</evidence>
<dbReference type="GO" id="GO:0006508">
    <property type="term" value="P:proteolysis"/>
    <property type="evidence" value="ECO:0007669"/>
    <property type="project" value="UniProtKB-KW"/>
</dbReference>
<dbReference type="Proteomes" id="UP000287969">
    <property type="component" value="Chromosome"/>
</dbReference>
<dbReference type="NCBIfam" id="NF033678">
    <property type="entry name" value="C69_fam_dipept"/>
    <property type="match status" value="1"/>
</dbReference>
<keyword evidence="7" id="KW-0732">Signal</keyword>
<dbReference type="GO" id="GO:0016805">
    <property type="term" value="F:dipeptidase activity"/>
    <property type="evidence" value="ECO:0007669"/>
    <property type="project" value="UniProtKB-KW"/>
</dbReference>
<keyword evidence="3 6" id="KW-0645">Protease</keyword>
<keyword evidence="5 6" id="KW-0224">Dipeptidase</keyword>
<evidence type="ECO:0000256" key="6">
    <source>
        <dbReference type="RuleBase" id="RU364089"/>
    </source>
</evidence>
<gene>
    <name evidence="8" type="ORF">EQM13_09625</name>
</gene>
<accession>A0A410QCT5</accession>
<dbReference type="OrthoDB" id="9764088at2"/>
<proteinExistence type="inferred from homology"/>
<dbReference type="PANTHER" id="PTHR12994:SF17">
    <property type="entry name" value="LD30995P"/>
    <property type="match status" value="1"/>
</dbReference>
<feature type="chain" id="PRO_5019191284" description="Dipeptidase" evidence="7">
    <location>
        <begin position="25"/>
        <end position="499"/>
    </location>
</feature>
<evidence type="ECO:0000256" key="2">
    <source>
        <dbReference type="ARBA" id="ARBA00007225"/>
    </source>
</evidence>
<evidence type="ECO:0000256" key="7">
    <source>
        <dbReference type="SAM" id="SignalP"/>
    </source>
</evidence>
<dbReference type="AlphaFoldDB" id="A0A410QCT5"/>
<dbReference type="KEGG" id="spoa:EQM13_09625"/>
<keyword evidence="4 6" id="KW-0378">Hydrolase</keyword>
<sequence length="499" mass="55999">MKKRIAAVIMVSIMILSSATQVLACTGTIIGKDVSADGSTLIGRTEDIDSAHTKQFVVHPRTEYKSTDIFEDPATGFKYPQPKVSYKYTAVPDSEIEEDGIYAEVGSNEYGVCIDATVSASPNDTVLKYDPLVENGLREANIPTIVLPRVKTAKEGIKLVASIVEKQGSAEGNILVIADKNEVWYMEILSGHRYAAIKFPENVAAVFPNCYMLGYVNLQDSKNVIASKDLLTFAKNHGFYKEYKGKFHTALSYGEPLEQGNRDRLWGAQNLLAPSKNISYDSQVFDLFITPDKKVSLKDLMELQRYRYEGTKIDANLPENKTVRPIGTERQAECHIIQLKDKYPTELGGIMWLAMGNAEHSVYLPTYGNINDTHKAYKVKTANYSPDSAYWIFRSLSTLSELDRDKYGKSVREYWSDYEDNLIAEQEKTDKKVLEIYNKDKAKAAEYTTQLGIDIAEDAMSKAKTIYEELFTYVSREAGRPNKTPFVPSISTVEQDVAK</sequence>
<evidence type="ECO:0000256" key="4">
    <source>
        <dbReference type="ARBA" id="ARBA00022801"/>
    </source>
</evidence>
<evidence type="ECO:0000256" key="1">
    <source>
        <dbReference type="ARBA" id="ARBA00001670"/>
    </source>
</evidence>
<protein>
    <recommendedName>
        <fullName evidence="6">Dipeptidase</fullName>
        <ecNumber evidence="6">3.4.-.-</ecNumber>
    </recommendedName>
</protein>
<name>A0A410QCT5_9FIRM</name>
<dbReference type="InterPro" id="IPR047804">
    <property type="entry name" value="C69_dipept_A-like"/>
</dbReference>
<evidence type="ECO:0000256" key="3">
    <source>
        <dbReference type="ARBA" id="ARBA00022670"/>
    </source>
</evidence>
<dbReference type="Pfam" id="PF03577">
    <property type="entry name" value="Peptidase_C69"/>
    <property type="match status" value="1"/>
</dbReference>
<dbReference type="EC" id="3.4.-.-" evidence="6"/>
<comment type="catalytic activity">
    <reaction evidence="1">
        <text>an L-aminoacyl-L-amino acid + H2O = 2 an L-alpha-amino acid</text>
        <dbReference type="Rhea" id="RHEA:48940"/>
        <dbReference type="ChEBI" id="CHEBI:15377"/>
        <dbReference type="ChEBI" id="CHEBI:59869"/>
        <dbReference type="ChEBI" id="CHEBI:77460"/>
        <dbReference type="EC" id="3.4.13.19"/>
    </reaction>
</comment>
<dbReference type="GO" id="GO:0070004">
    <property type="term" value="F:cysteine-type exopeptidase activity"/>
    <property type="evidence" value="ECO:0007669"/>
    <property type="project" value="InterPro"/>
</dbReference>
<dbReference type="RefSeq" id="WP_128752525.1">
    <property type="nucleotide sequence ID" value="NZ_CP035282.1"/>
</dbReference>
<evidence type="ECO:0000313" key="8">
    <source>
        <dbReference type="EMBL" id="QAT61833.1"/>
    </source>
</evidence>
<evidence type="ECO:0000256" key="5">
    <source>
        <dbReference type="ARBA" id="ARBA00022997"/>
    </source>
</evidence>
<comment type="similarity">
    <text evidence="2 6">Belongs to the peptidase C69 family.</text>
</comment>
<feature type="signal peptide" evidence="7">
    <location>
        <begin position="1"/>
        <end position="24"/>
    </location>
</feature>
<keyword evidence="9" id="KW-1185">Reference proteome</keyword>
<dbReference type="EMBL" id="CP035282">
    <property type="protein sequence ID" value="QAT61833.1"/>
    <property type="molecule type" value="Genomic_DNA"/>
</dbReference>
<dbReference type="Gene3D" id="3.60.60.10">
    <property type="entry name" value="Penicillin V Acylase, Chain A"/>
    <property type="match status" value="1"/>
</dbReference>
<dbReference type="PANTHER" id="PTHR12994">
    <property type="entry name" value="SECERNIN"/>
    <property type="match status" value="1"/>
</dbReference>